<dbReference type="Proteomes" id="UP000015605">
    <property type="component" value="Unassembled WGS sequence"/>
</dbReference>
<sequence length="29" mass="3212">MLLAFLLLIAKNTLSVFGFSAKSPPKRTF</sequence>
<protein>
    <submittedName>
        <fullName evidence="1">Uncharacterized protein</fullName>
    </submittedName>
</protein>
<comment type="caution">
    <text evidence="1">The sequence shown here is derived from an EMBL/GenBank/DDBJ whole genome shotgun (WGS) entry which is preliminary data.</text>
</comment>
<evidence type="ECO:0000313" key="2">
    <source>
        <dbReference type="Proteomes" id="UP000015605"/>
    </source>
</evidence>
<organism evidence="1 2">
    <name type="scientific">Helicobacter pylori UM114</name>
    <dbReference type="NCBI Taxonomy" id="1355531"/>
    <lineage>
        <taxon>Bacteria</taxon>
        <taxon>Pseudomonadati</taxon>
        <taxon>Campylobacterota</taxon>
        <taxon>Epsilonproteobacteria</taxon>
        <taxon>Campylobacterales</taxon>
        <taxon>Helicobacteraceae</taxon>
        <taxon>Helicobacter</taxon>
    </lineage>
</organism>
<proteinExistence type="predicted"/>
<dbReference type="EMBL" id="AUSS01000001">
    <property type="protein sequence ID" value="EPZ93703.1"/>
    <property type="molecule type" value="Genomic_DNA"/>
</dbReference>
<name>T0G8J8_HELPX</name>
<evidence type="ECO:0000313" key="1">
    <source>
        <dbReference type="EMBL" id="EPZ93703.1"/>
    </source>
</evidence>
<dbReference type="AlphaFoldDB" id="T0G8J8"/>
<gene>
    <name evidence="1" type="ORF">N207_00140</name>
</gene>
<accession>T0G8J8</accession>
<reference evidence="1 2" key="1">
    <citation type="journal article" date="2013" name="Genome Announc.">
        <title>Multiple genome sequences of Helicobacter pylori strains of diverse disease and antibiotic resistance backgrounds from Malaysia.</title>
        <authorList>
            <person name="Rehvathy V."/>
            <person name="Tan M.H."/>
            <person name="Gunaletchumy S.P."/>
            <person name="Teh X."/>
            <person name="Wang S."/>
            <person name="Baybayan P."/>
            <person name="Singh S."/>
            <person name="Ashby M."/>
            <person name="Kaakoush N.O."/>
            <person name="Mitchell H.M."/>
            <person name="Croft L.J."/>
            <person name="Goh K.L."/>
            <person name="Loke M.F."/>
            <person name="Vadivelu J."/>
        </authorList>
    </citation>
    <scope>NUCLEOTIDE SEQUENCE [LARGE SCALE GENOMIC DNA]</scope>
    <source>
        <strain evidence="1 2">UM114</strain>
    </source>
</reference>